<proteinExistence type="predicted"/>
<reference evidence="8 9" key="1">
    <citation type="journal article" date="2014" name="Nat. Genet.">
        <title>Genome sequence of the hot pepper provides insights into the evolution of pungency in Capsicum species.</title>
        <authorList>
            <person name="Kim S."/>
            <person name="Park M."/>
            <person name="Yeom S.I."/>
            <person name="Kim Y.M."/>
            <person name="Lee J.M."/>
            <person name="Lee H.A."/>
            <person name="Seo E."/>
            <person name="Choi J."/>
            <person name="Cheong K."/>
            <person name="Kim K.T."/>
            <person name="Jung K."/>
            <person name="Lee G.W."/>
            <person name="Oh S.K."/>
            <person name="Bae C."/>
            <person name="Kim S.B."/>
            <person name="Lee H.Y."/>
            <person name="Kim S.Y."/>
            <person name="Kim M.S."/>
            <person name="Kang B.C."/>
            <person name="Jo Y.D."/>
            <person name="Yang H.B."/>
            <person name="Jeong H.J."/>
            <person name="Kang W.H."/>
            <person name="Kwon J.K."/>
            <person name="Shin C."/>
            <person name="Lim J.Y."/>
            <person name="Park J.H."/>
            <person name="Huh J.H."/>
            <person name="Kim J.S."/>
            <person name="Kim B.D."/>
            <person name="Cohen O."/>
            <person name="Paran I."/>
            <person name="Suh M.C."/>
            <person name="Lee S.B."/>
            <person name="Kim Y.K."/>
            <person name="Shin Y."/>
            <person name="Noh S.J."/>
            <person name="Park J."/>
            <person name="Seo Y.S."/>
            <person name="Kwon S.Y."/>
            <person name="Kim H.A."/>
            <person name="Park J.M."/>
            <person name="Kim H.J."/>
            <person name="Choi S.B."/>
            <person name="Bosland P.W."/>
            <person name="Reeves G."/>
            <person name="Jo S.H."/>
            <person name="Lee B.W."/>
            <person name="Cho H.T."/>
            <person name="Choi H.S."/>
            <person name="Lee M.S."/>
            <person name="Yu Y."/>
            <person name="Do Choi Y."/>
            <person name="Park B.S."/>
            <person name="van Deynze A."/>
            <person name="Ashrafi H."/>
            <person name="Hill T."/>
            <person name="Kim W.T."/>
            <person name="Pai H.S."/>
            <person name="Ahn H.K."/>
            <person name="Yeam I."/>
            <person name="Giovannoni J.J."/>
            <person name="Rose J.K."/>
            <person name="Sorensen I."/>
            <person name="Lee S.J."/>
            <person name="Kim R.W."/>
            <person name="Choi I.Y."/>
            <person name="Choi B.S."/>
            <person name="Lim J.S."/>
            <person name="Lee Y.H."/>
            <person name="Choi D."/>
        </authorList>
    </citation>
    <scope>NUCLEOTIDE SEQUENCE [LARGE SCALE GENOMIC DNA]</scope>
    <source>
        <strain evidence="9">cv. CM334</strain>
    </source>
</reference>
<dbReference type="GO" id="GO:0006357">
    <property type="term" value="P:regulation of transcription by RNA polymerase II"/>
    <property type="evidence" value="ECO:0000318"/>
    <property type="project" value="GO_Central"/>
</dbReference>
<organism evidence="8 9">
    <name type="scientific">Capsicum annuum</name>
    <name type="common">Capsicum pepper</name>
    <dbReference type="NCBI Taxonomy" id="4072"/>
    <lineage>
        <taxon>Eukaryota</taxon>
        <taxon>Viridiplantae</taxon>
        <taxon>Streptophyta</taxon>
        <taxon>Embryophyta</taxon>
        <taxon>Tracheophyta</taxon>
        <taxon>Spermatophyta</taxon>
        <taxon>Magnoliopsida</taxon>
        <taxon>eudicotyledons</taxon>
        <taxon>Gunneridae</taxon>
        <taxon>Pentapetalae</taxon>
        <taxon>asterids</taxon>
        <taxon>lamiids</taxon>
        <taxon>Solanales</taxon>
        <taxon>Solanaceae</taxon>
        <taxon>Solanoideae</taxon>
        <taxon>Capsiceae</taxon>
        <taxon>Capsicum</taxon>
    </lineage>
</organism>
<evidence type="ECO:0000256" key="6">
    <source>
        <dbReference type="SAM" id="MobiDB-lite"/>
    </source>
</evidence>
<feature type="domain" description="BHLH" evidence="7">
    <location>
        <begin position="19"/>
        <end position="69"/>
    </location>
</feature>
<dbReference type="Proteomes" id="UP000222542">
    <property type="component" value="Unassembled WGS sequence"/>
</dbReference>
<dbReference type="InterPro" id="IPR045843">
    <property type="entry name" value="IND-like"/>
</dbReference>
<feature type="compositionally biased region" description="Basic and acidic residues" evidence="6">
    <location>
        <begin position="80"/>
        <end position="93"/>
    </location>
</feature>
<keyword evidence="3" id="KW-0238">DNA-binding</keyword>
<dbReference type="PROSITE" id="PS50888">
    <property type="entry name" value="BHLH"/>
    <property type="match status" value="1"/>
</dbReference>
<gene>
    <name evidence="8" type="ORF">T459_27866</name>
</gene>
<dbReference type="SMART" id="SM00353">
    <property type="entry name" value="HLH"/>
    <property type="match status" value="1"/>
</dbReference>
<dbReference type="GO" id="GO:0005634">
    <property type="term" value="C:nucleus"/>
    <property type="evidence" value="ECO:0000318"/>
    <property type="project" value="GO_Central"/>
</dbReference>
<dbReference type="FunFam" id="4.10.280.10:FF:000021">
    <property type="entry name" value="Transcription factor bHLH130 family"/>
    <property type="match status" value="1"/>
</dbReference>
<dbReference type="AlphaFoldDB" id="A0A2G2YF92"/>
<comment type="subcellular location">
    <subcellularLocation>
        <location evidence="1">Nucleus</location>
    </subcellularLocation>
</comment>
<evidence type="ECO:0000313" key="8">
    <source>
        <dbReference type="EMBL" id="PHT68379.1"/>
    </source>
</evidence>
<sequence length="199" mass="22983">MEKLLQDSVHLNVRAKRGCATHPRSIAERVRRTRISERMRRLQELVPNMDKQTNTADMLDFAVDYIKELEKQVKILAERRAKYEPSDATDKLSKATYEPFDATDGTSDAIDETSDETDKNNMAPKRKEIESILGKRTSEAARLHPPLYEHPLQVLSQSEAEDDERGEEEYFKREDPNGNIPSTKELVKTFSIDQYPVRM</sequence>
<evidence type="ECO:0000256" key="5">
    <source>
        <dbReference type="ARBA" id="ARBA00023242"/>
    </source>
</evidence>
<dbReference type="InterPro" id="IPR036638">
    <property type="entry name" value="HLH_DNA-bd_sf"/>
</dbReference>
<keyword evidence="9" id="KW-1185">Reference proteome</keyword>
<dbReference type="Gene3D" id="4.10.280.10">
    <property type="entry name" value="Helix-loop-helix DNA-binding domain"/>
    <property type="match status" value="1"/>
</dbReference>
<name>A0A2G2YF92_CAPAN</name>
<evidence type="ECO:0000256" key="3">
    <source>
        <dbReference type="ARBA" id="ARBA00023125"/>
    </source>
</evidence>
<evidence type="ECO:0000256" key="4">
    <source>
        <dbReference type="ARBA" id="ARBA00023163"/>
    </source>
</evidence>
<dbReference type="Pfam" id="PF00010">
    <property type="entry name" value="HLH"/>
    <property type="match status" value="1"/>
</dbReference>
<dbReference type="InterPro" id="IPR011598">
    <property type="entry name" value="bHLH_dom"/>
</dbReference>
<evidence type="ECO:0000313" key="9">
    <source>
        <dbReference type="Proteomes" id="UP000222542"/>
    </source>
</evidence>
<keyword evidence="2" id="KW-0805">Transcription regulation</keyword>
<keyword evidence="4" id="KW-0804">Transcription</keyword>
<dbReference type="GO" id="GO:0000978">
    <property type="term" value="F:RNA polymerase II cis-regulatory region sequence-specific DNA binding"/>
    <property type="evidence" value="ECO:0000318"/>
    <property type="project" value="GO_Central"/>
</dbReference>
<dbReference type="PANTHER" id="PTHR16223:SF186">
    <property type="entry name" value="BHLH DOMAIN-CONTAINING PROTEIN"/>
    <property type="match status" value="1"/>
</dbReference>
<dbReference type="STRING" id="4072.A0A2G2YF92"/>
<evidence type="ECO:0000259" key="7">
    <source>
        <dbReference type="PROSITE" id="PS50888"/>
    </source>
</evidence>
<evidence type="ECO:0000256" key="2">
    <source>
        <dbReference type="ARBA" id="ARBA00023015"/>
    </source>
</evidence>
<dbReference type="GO" id="GO:0046983">
    <property type="term" value="F:protein dimerization activity"/>
    <property type="evidence" value="ECO:0007669"/>
    <property type="project" value="InterPro"/>
</dbReference>
<protein>
    <submittedName>
        <fullName evidence="8">Transcription factor bHLH80</fullName>
    </submittedName>
</protein>
<dbReference type="EMBL" id="AYRZ02000011">
    <property type="protein sequence ID" value="PHT68379.1"/>
    <property type="molecule type" value="Genomic_DNA"/>
</dbReference>
<comment type="caution">
    <text evidence="8">The sequence shown here is derived from an EMBL/GenBank/DDBJ whole genome shotgun (WGS) entry which is preliminary data.</text>
</comment>
<dbReference type="PANTHER" id="PTHR16223">
    <property type="entry name" value="TRANSCRIPTION FACTOR BHLH83-RELATED"/>
    <property type="match status" value="1"/>
</dbReference>
<feature type="region of interest" description="Disordered" evidence="6">
    <location>
        <begin position="80"/>
        <end position="185"/>
    </location>
</feature>
<dbReference type="SUPFAM" id="SSF47459">
    <property type="entry name" value="HLH, helix-loop-helix DNA-binding domain"/>
    <property type="match status" value="1"/>
</dbReference>
<keyword evidence="5" id="KW-0539">Nucleus</keyword>
<dbReference type="Gramene" id="PHT68379">
    <property type="protein sequence ID" value="PHT68379"/>
    <property type="gene ID" value="T459_27866"/>
</dbReference>
<evidence type="ECO:0000256" key="1">
    <source>
        <dbReference type="ARBA" id="ARBA00004123"/>
    </source>
</evidence>
<reference evidence="8 9" key="2">
    <citation type="journal article" date="2017" name="Genome Biol.">
        <title>New reference genome sequences of hot pepper reveal the massive evolution of plant disease-resistance genes by retroduplication.</title>
        <authorList>
            <person name="Kim S."/>
            <person name="Park J."/>
            <person name="Yeom S.I."/>
            <person name="Kim Y.M."/>
            <person name="Seo E."/>
            <person name="Kim K.T."/>
            <person name="Kim M.S."/>
            <person name="Lee J.M."/>
            <person name="Cheong K."/>
            <person name="Shin H.S."/>
            <person name="Kim S.B."/>
            <person name="Han K."/>
            <person name="Lee J."/>
            <person name="Park M."/>
            <person name="Lee H.A."/>
            <person name="Lee H.Y."/>
            <person name="Lee Y."/>
            <person name="Oh S."/>
            <person name="Lee J.H."/>
            <person name="Choi E."/>
            <person name="Choi E."/>
            <person name="Lee S.E."/>
            <person name="Jeon J."/>
            <person name="Kim H."/>
            <person name="Choi G."/>
            <person name="Song H."/>
            <person name="Lee J."/>
            <person name="Lee S.C."/>
            <person name="Kwon J.K."/>
            <person name="Lee H.Y."/>
            <person name="Koo N."/>
            <person name="Hong Y."/>
            <person name="Kim R.W."/>
            <person name="Kang W.H."/>
            <person name="Huh J.H."/>
            <person name="Kang B.C."/>
            <person name="Yang T.J."/>
            <person name="Lee Y.H."/>
            <person name="Bennetzen J.L."/>
            <person name="Choi D."/>
        </authorList>
    </citation>
    <scope>NUCLEOTIDE SEQUENCE [LARGE SCALE GENOMIC DNA]</scope>
    <source>
        <strain evidence="9">cv. CM334</strain>
    </source>
</reference>
<dbReference type="GO" id="GO:0000981">
    <property type="term" value="F:DNA-binding transcription factor activity, RNA polymerase II-specific"/>
    <property type="evidence" value="ECO:0000318"/>
    <property type="project" value="GO_Central"/>
</dbReference>
<accession>A0A2G2YF92</accession>